<comment type="similarity">
    <text evidence="2">Belongs to the PC-esterase family. CASD1 subfamily.</text>
</comment>
<feature type="domain" description="Cas1p 10 TM acyl transferase" evidence="9">
    <location>
        <begin position="111"/>
        <end position="525"/>
    </location>
</feature>
<evidence type="ECO:0000256" key="4">
    <source>
        <dbReference type="ARBA" id="ARBA00022692"/>
    </source>
</evidence>
<protein>
    <submittedName>
        <fullName evidence="10">Cas1p 10 TM acyl transferase domain containing protein</fullName>
    </submittedName>
</protein>
<comment type="subcellular location">
    <subcellularLocation>
        <location evidence="1">Membrane</location>
        <topology evidence="1">Multi-pass membrane protein</topology>
    </subcellularLocation>
</comment>
<evidence type="ECO:0000256" key="6">
    <source>
        <dbReference type="ARBA" id="ARBA00023136"/>
    </source>
</evidence>
<evidence type="ECO:0000256" key="1">
    <source>
        <dbReference type="ARBA" id="ARBA00004141"/>
    </source>
</evidence>
<evidence type="ECO:0000256" key="8">
    <source>
        <dbReference type="SAM" id="Phobius"/>
    </source>
</evidence>
<feature type="transmembrane region" description="Helical" evidence="8">
    <location>
        <begin position="295"/>
        <end position="316"/>
    </location>
</feature>
<dbReference type="InterPro" id="IPR012419">
    <property type="entry name" value="Cas1_AcylTrans_dom"/>
</dbReference>
<organism evidence="10 11">
    <name type="scientific">Trema orientale</name>
    <name type="common">Charcoal tree</name>
    <name type="synonym">Celtis orientalis</name>
    <dbReference type="NCBI Taxonomy" id="63057"/>
    <lineage>
        <taxon>Eukaryota</taxon>
        <taxon>Viridiplantae</taxon>
        <taxon>Streptophyta</taxon>
        <taxon>Embryophyta</taxon>
        <taxon>Tracheophyta</taxon>
        <taxon>Spermatophyta</taxon>
        <taxon>Magnoliopsida</taxon>
        <taxon>eudicotyledons</taxon>
        <taxon>Gunneridae</taxon>
        <taxon>Pentapetalae</taxon>
        <taxon>rosids</taxon>
        <taxon>fabids</taxon>
        <taxon>Rosales</taxon>
        <taxon>Cannabaceae</taxon>
        <taxon>Trema</taxon>
    </lineage>
</organism>
<dbReference type="STRING" id="63057.A0A2P5F5S6"/>
<feature type="transmembrane region" description="Helical" evidence="8">
    <location>
        <begin position="485"/>
        <end position="503"/>
    </location>
</feature>
<evidence type="ECO:0000256" key="3">
    <source>
        <dbReference type="ARBA" id="ARBA00022679"/>
    </source>
</evidence>
<evidence type="ECO:0000313" key="10">
    <source>
        <dbReference type="EMBL" id="PON93143.1"/>
    </source>
</evidence>
<sequence length="569" mass="66374">MEIFSPLTPGQVSFGAGMVYVIVGWIYAEFLEYKKASLPPPPPPPRARHSDINLVEVVKEPLGKDDDERAVLLEEGGLPTASPRARTLSSSSSILRFLLMEDTFLLENRLTLRAISEFGFFLGYYYLCDRTNFFNSSEKSYNRDLFLFLYFLLIIVSAMTSFKVHNETSPLTGKSILYLNRHQTEEWKGWMQVLFLMYHYFAAKEIYNAIRIFIAAYVWMTGFGNFSYYYVRKDFSMARFAQMMWRLNFLVFFCCVVLNNSYMLYYICPMHTLFTLMVYGALGILNKYNENGSVMAIKIISCFLVVIIVWEIPGVFESLIHNPQLAGYTDPASKSQVSLLHEWYFRSGLDRYIWIIGMIYAYYHPTVERWMEKLEEAEVKRRLSIKGAITLIALTMGYLWFEYIYKLDKITYNRYHPYTSWIPITVYICLRNVTQQFRSYSLTLFAWLGKITLETYISQIHIWLRSGVPDGQPKLLLSLIPNYPLLNFMLTTSIYVAISYRLFDLTNTLKIAFVPGKDDKRLIHNLVMAVSVSCVVYSLSFLFLNVPAILLKPLSKLRSREVDGEMHWR</sequence>
<dbReference type="InParanoid" id="A0A2P5F5S6"/>
<name>A0A2P5F5S6_TREOI</name>
<feature type="transmembrane region" description="Helical" evidence="8">
    <location>
        <begin position="243"/>
        <end position="264"/>
    </location>
</feature>
<dbReference type="Proteomes" id="UP000237000">
    <property type="component" value="Unassembled WGS sequence"/>
</dbReference>
<keyword evidence="5 8" id="KW-1133">Transmembrane helix</keyword>
<gene>
    <name evidence="10" type="ORF">TorRG33x02_110490</name>
</gene>
<accession>A0A2P5F5S6</accession>
<feature type="transmembrane region" description="Helical" evidence="8">
    <location>
        <begin position="209"/>
        <end position="231"/>
    </location>
</feature>
<dbReference type="FunCoup" id="A0A2P5F5S6">
    <property type="interactions" value="1045"/>
</dbReference>
<dbReference type="GO" id="GO:0010411">
    <property type="term" value="P:xyloglucan metabolic process"/>
    <property type="evidence" value="ECO:0007669"/>
    <property type="project" value="TreeGrafter"/>
</dbReference>
<dbReference type="Pfam" id="PF07779">
    <property type="entry name" value="Cas1_AcylT"/>
    <property type="match status" value="1"/>
</dbReference>
<feature type="transmembrane region" description="Helical" evidence="8">
    <location>
        <begin position="147"/>
        <end position="166"/>
    </location>
</feature>
<proteinExistence type="inferred from homology"/>
<dbReference type="PANTHER" id="PTHR13533">
    <property type="entry name" value="N-ACETYLNEURAMINATE 9-O-ACETYLTRANSFERASE"/>
    <property type="match status" value="1"/>
</dbReference>
<feature type="transmembrane region" description="Helical" evidence="8">
    <location>
        <begin position="523"/>
        <end position="551"/>
    </location>
</feature>
<evidence type="ECO:0000259" key="9">
    <source>
        <dbReference type="Pfam" id="PF07779"/>
    </source>
</evidence>
<keyword evidence="11" id="KW-1185">Reference proteome</keyword>
<dbReference type="GO" id="GO:0016020">
    <property type="term" value="C:membrane"/>
    <property type="evidence" value="ECO:0007669"/>
    <property type="project" value="UniProtKB-SubCell"/>
</dbReference>
<keyword evidence="7" id="KW-0325">Glycoprotein</keyword>
<dbReference type="EMBL" id="JXTC01000060">
    <property type="protein sequence ID" value="PON93143.1"/>
    <property type="molecule type" value="Genomic_DNA"/>
</dbReference>
<evidence type="ECO:0000256" key="5">
    <source>
        <dbReference type="ARBA" id="ARBA00022989"/>
    </source>
</evidence>
<reference evidence="11" key="1">
    <citation type="submission" date="2016-06" db="EMBL/GenBank/DDBJ databases">
        <title>Parallel loss of symbiosis genes in relatives of nitrogen-fixing non-legume Parasponia.</title>
        <authorList>
            <person name="Van Velzen R."/>
            <person name="Holmer R."/>
            <person name="Bu F."/>
            <person name="Rutten L."/>
            <person name="Van Zeijl A."/>
            <person name="Liu W."/>
            <person name="Santuari L."/>
            <person name="Cao Q."/>
            <person name="Sharma T."/>
            <person name="Shen D."/>
            <person name="Roswanjaya Y."/>
            <person name="Wardhani T."/>
            <person name="Kalhor M.S."/>
            <person name="Jansen J."/>
            <person name="Van den Hoogen J."/>
            <person name="Gungor B."/>
            <person name="Hartog M."/>
            <person name="Hontelez J."/>
            <person name="Verver J."/>
            <person name="Yang W.-C."/>
            <person name="Schijlen E."/>
            <person name="Repin R."/>
            <person name="Schilthuizen M."/>
            <person name="Schranz E."/>
            <person name="Heidstra R."/>
            <person name="Miyata K."/>
            <person name="Fedorova E."/>
            <person name="Kohlen W."/>
            <person name="Bisseling T."/>
            <person name="Smit S."/>
            <person name="Geurts R."/>
        </authorList>
    </citation>
    <scope>NUCLEOTIDE SEQUENCE [LARGE SCALE GENOMIC DNA]</scope>
    <source>
        <strain evidence="11">cv. RG33-2</strain>
    </source>
</reference>
<feature type="transmembrane region" description="Helical" evidence="8">
    <location>
        <begin position="12"/>
        <end position="28"/>
    </location>
</feature>
<dbReference type="AlphaFoldDB" id="A0A2P5F5S6"/>
<dbReference type="PANTHER" id="PTHR13533:SF48">
    <property type="entry name" value="PROTEIN REDUCED WALL ACETYLATION 2"/>
    <property type="match status" value="1"/>
</dbReference>
<keyword evidence="6 8" id="KW-0472">Membrane</keyword>
<dbReference type="GO" id="GO:0016407">
    <property type="term" value="F:acetyltransferase activity"/>
    <property type="evidence" value="ECO:0007669"/>
    <property type="project" value="TreeGrafter"/>
</dbReference>
<feature type="transmembrane region" description="Helical" evidence="8">
    <location>
        <begin position="383"/>
        <end position="401"/>
    </location>
</feature>
<keyword evidence="3 10" id="KW-0808">Transferase</keyword>
<dbReference type="OrthoDB" id="1932925at2759"/>
<dbReference type="GO" id="GO:0045492">
    <property type="term" value="P:xylan biosynthetic process"/>
    <property type="evidence" value="ECO:0007669"/>
    <property type="project" value="TreeGrafter"/>
</dbReference>
<evidence type="ECO:0000313" key="11">
    <source>
        <dbReference type="Proteomes" id="UP000237000"/>
    </source>
</evidence>
<feature type="transmembrane region" description="Helical" evidence="8">
    <location>
        <begin position="444"/>
        <end position="464"/>
    </location>
</feature>
<dbReference type="GO" id="GO:0009834">
    <property type="term" value="P:plant-type secondary cell wall biogenesis"/>
    <property type="evidence" value="ECO:0007669"/>
    <property type="project" value="TreeGrafter"/>
</dbReference>
<evidence type="ECO:0000256" key="7">
    <source>
        <dbReference type="ARBA" id="ARBA00023180"/>
    </source>
</evidence>
<evidence type="ECO:0000256" key="2">
    <source>
        <dbReference type="ARBA" id="ARBA00010666"/>
    </source>
</evidence>
<dbReference type="GO" id="GO:0005794">
    <property type="term" value="C:Golgi apparatus"/>
    <property type="evidence" value="ECO:0007669"/>
    <property type="project" value="TreeGrafter"/>
</dbReference>
<keyword evidence="4 8" id="KW-0812">Transmembrane</keyword>
<comment type="caution">
    <text evidence="10">The sequence shown here is derived from an EMBL/GenBank/DDBJ whole genome shotgun (WGS) entry which is preliminary data.</text>
</comment>